<dbReference type="EMBL" id="CP114413">
    <property type="protein sequence ID" value="WAZ19034.1"/>
    <property type="molecule type" value="Genomic_DNA"/>
</dbReference>
<dbReference type="SUPFAM" id="SSF46955">
    <property type="entry name" value="Putative DNA-binding domain"/>
    <property type="match status" value="1"/>
</dbReference>
<dbReference type="Pfam" id="PF13411">
    <property type="entry name" value="MerR_1"/>
    <property type="match status" value="1"/>
</dbReference>
<name>A0ABY7K3H5_9ACTN</name>
<accession>A0ABY7K3H5</accession>
<dbReference type="Gene3D" id="1.10.1660.10">
    <property type="match status" value="1"/>
</dbReference>
<dbReference type="RefSeq" id="WP_269656717.1">
    <property type="nucleotide sequence ID" value="NZ_CP114413.1"/>
</dbReference>
<gene>
    <name evidence="3" type="ORF">STRCI_000054</name>
</gene>
<evidence type="ECO:0000313" key="3">
    <source>
        <dbReference type="EMBL" id="WAZ19034.1"/>
    </source>
</evidence>
<organism evidence="3 4">
    <name type="scientific">Streptomyces cinnabarinus</name>
    <dbReference type="NCBI Taxonomy" id="67287"/>
    <lineage>
        <taxon>Bacteria</taxon>
        <taxon>Bacillati</taxon>
        <taxon>Actinomycetota</taxon>
        <taxon>Actinomycetes</taxon>
        <taxon>Kitasatosporales</taxon>
        <taxon>Streptomycetaceae</taxon>
        <taxon>Streptomyces</taxon>
    </lineage>
</organism>
<protein>
    <submittedName>
        <fullName evidence="3">MerR family transcriptional regulator</fullName>
    </submittedName>
</protein>
<reference evidence="3" key="1">
    <citation type="submission" date="2022-12" db="EMBL/GenBank/DDBJ databases">
        <authorList>
            <person name="Ruckert C."/>
            <person name="Busche T."/>
            <person name="Kalinowski J."/>
            <person name="Wittmann C."/>
        </authorList>
    </citation>
    <scope>NUCLEOTIDE SEQUENCE</scope>
    <source>
        <strain evidence="3">DSM 40467</strain>
    </source>
</reference>
<keyword evidence="4" id="KW-1185">Reference proteome</keyword>
<keyword evidence="1" id="KW-0238">DNA-binding</keyword>
<feature type="domain" description="HTH merR-type" evidence="2">
    <location>
        <begin position="1"/>
        <end position="71"/>
    </location>
</feature>
<dbReference type="InterPro" id="IPR000551">
    <property type="entry name" value="MerR-type_HTH_dom"/>
</dbReference>
<dbReference type="Proteomes" id="UP001164439">
    <property type="component" value="Chromosome"/>
</dbReference>
<dbReference type="InterPro" id="IPR009061">
    <property type="entry name" value="DNA-bd_dom_put_sf"/>
</dbReference>
<dbReference type="PANTHER" id="PTHR30204">
    <property type="entry name" value="REDOX-CYCLING DRUG-SENSING TRANSCRIPTIONAL ACTIVATOR SOXR"/>
    <property type="match status" value="1"/>
</dbReference>
<evidence type="ECO:0000256" key="1">
    <source>
        <dbReference type="ARBA" id="ARBA00023125"/>
    </source>
</evidence>
<dbReference type="InterPro" id="IPR047057">
    <property type="entry name" value="MerR_fam"/>
</dbReference>
<dbReference type="SMART" id="SM00422">
    <property type="entry name" value="HTH_MERR"/>
    <property type="match status" value="1"/>
</dbReference>
<sequence>MLSISEFSEMCHLPAQTLRYYHREELLVPAEVDDRTGHRSYRFEQVERAMLITVLRGTGMSVSSVKQALREPEGARESLRQHIAAVRQQRQEQDAAISDAQEFLRGAWPQVHQRHTPAVTVVSRLVPRRPTGTGREAWVEDDLAVMETVRNLVAVAESCGARVSGTAWRALADETPEQKKALLSGEGPWWVVKVPVTADRRALATLAEKAEVGLFPACDELSILIPGRPSMAKYGTALSRLLRQPLHGSYLDVGRMRHLLHDDGVETAAAIRSAARDEAAKIAQTL</sequence>
<dbReference type="PROSITE" id="PS50937">
    <property type="entry name" value="HTH_MERR_2"/>
    <property type="match status" value="1"/>
</dbReference>
<evidence type="ECO:0000259" key="2">
    <source>
        <dbReference type="PROSITE" id="PS50937"/>
    </source>
</evidence>
<evidence type="ECO:0000313" key="4">
    <source>
        <dbReference type="Proteomes" id="UP001164439"/>
    </source>
</evidence>
<proteinExistence type="predicted"/>
<dbReference type="PANTHER" id="PTHR30204:SF97">
    <property type="entry name" value="MERR FAMILY REGULATORY PROTEIN"/>
    <property type="match status" value="1"/>
</dbReference>